<dbReference type="PANTHER" id="PTHR48017">
    <property type="entry name" value="OS05G0424000 PROTEIN-RELATED"/>
    <property type="match status" value="1"/>
</dbReference>
<dbReference type="GO" id="GO:0012505">
    <property type="term" value="C:endomembrane system"/>
    <property type="evidence" value="ECO:0007669"/>
    <property type="project" value="UniProtKB-SubCell"/>
</dbReference>
<evidence type="ECO:0000256" key="1">
    <source>
        <dbReference type="ARBA" id="ARBA00004127"/>
    </source>
</evidence>
<keyword evidence="10 14" id="KW-0472">Membrane</keyword>
<comment type="subcellular location">
    <subcellularLocation>
        <location evidence="2">Cell membrane</location>
    </subcellularLocation>
    <subcellularLocation>
        <location evidence="1">Endomembrane system</location>
        <topology evidence="1">Multi-pass membrane protein</topology>
    </subcellularLocation>
</comment>
<evidence type="ECO:0000256" key="10">
    <source>
        <dbReference type="ARBA" id="ARBA00023136"/>
    </source>
</evidence>
<proteinExistence type="inferred from homology"/>
<feature type="transmembrane region" description="Helical" evidence="14">
    <location>
        <begin position="240"/>
        <end position="261"/>
    </location>
</feature>
<comment type="similarity">
    <text evidence="3">Belongs to the amino acid/polyamine transporter 2 family. Amino acid/auxin permease (AAAP) (TC 2.A.18.1) subfamily.</text>
</comment>
<evidence type="ECO:0000256" key="11">
    <source>
        <dbReference type="ARBA" id="ARBA00023294"/>
    </source>
</evidence>
<evidence type="ECO:0000256" key="13">
    <source>
        <dbReference type="SAM" id="MobiDB-lite"/>
    </source>
</evidence>
<feature type="region of interest" description="Disordered" evidence="13">
    <location>
        <begin position="1"/>
        <end position="25"/>
    </location>
</feature>
<evidence type="ECO:0000256" key="8">
    <source>
        <dbReference type="ARBA" id="ARBA00022970"/>
    </source>
</evidence>
<keyword evidence="8" id="KW-0029">Amino-acid transport</keyword>
<dbReference type="Pfam" id="PF01490">
    <property type="entry name" value="Aa_trans"/>
    <property type="match status" value="1"/>
</dbReference>
<evidence type="ECO:0000256" key="5">
    <source>
        <dbReference type="ARBA" id="ARBA00022475"/>
    </source>
</evidence>
<evidence type="ECO:0000256" key="14">
    <source>
        <dbReference type="SAM" id="Phobius"/>
    </source>
</evidence>
<gene>
    <name evidence="16" type="ORF">Fmac_008110</name>
</gene>
<keyword evidence="6 14" id="KW-0812">Transmembrane</keyword>
<protein>
    <recommendedName>
        <fullName evidence="15">Amino acid transporter transmembrane domain-containing protein</fullName>
    </recommendedName>
</protein>
<evidence type="ECO:0000259" key="15">
    <source>
        <dbReference type="Pfam" id="PF01490"/>
    </source>
</evidence>
<evidence type="ECO:0000313" key="16">
    <source>
        <dbReference type="EMBL" id="KAL2340170.1"/>
    </source>
</evidence>
<dbReference type="GO" id="GO:0009734">
    <property type="term" value="P:auxin-activated signaling pathway"/>
    <property type="evidence" value="ECO:0007669"/>
    <property type="project" value="UniProtKB-KW"/>
</dbReference>
<dbReference type="InterPro" id="IPR013057">
    <property type="entry name" value="AA_transpt_TM"/>
</dbReference>
<feature type="domain" description="Amino acid transporter transmembrane" evidence="15">
    <location>
        <begin position="208"/>
        <end position="266"/>
    </location>
</feature>
<comment type="caution">
    <text evidence="16">The sequence shown here is derived from an EMBL/GenBank/DDBJ whole genome shotgun (WGS) entry which is preliminary data.</text>
</comment>
<keyword evidence="11" id="KW-0927">Auxin signaling pathway</keyword>
<evidence type="ECO:0000256" key="6">
    <source>
        <dbReference type="ARBA" id="ARBA00022692"/>
    </source>
</evidence>
<keyword evidence="5" id="KW-1003">Cell membrane</keyword>
<keyword evidence="4" id="KW-0813">Transport</keyword>
<dbReference type="GO" id="GO:0006865">
    <property type="term" value="P:amino acid transport"/>
    <property type="evidence" value="ECO:0007669"/>
    <property type="project" value="UniProtKB-KW"/>
</dbReference>
<keyword evidence="9 14" id="KW-1133">Transmembrane helix</keyword>
<feature type="transmembrane region" description="Helical" evidence="14">
    <location>
        <begin position="140"/>
        <end position="163"/>
    </location>
</feature>
<feature type="transmembrane region" description="Helical" evidence="14">
    <location>
        <begin position="208"/>
        <end position="228"/>
    </location>
</feature>
<evidence type="ECO:0000256" key="7">
    <source>
        <dbReference type="ARBA" id="ARBA00022847"/>
    </source>
</evidence>
<sequence length="275" mass="30814">MNQAEAGGHVTARTHRKERDPASLTDIKFETELEDHRNEYRGRRNNEKVCADAGVRIKIVGCYNYRAKSVQYEPQYPLLEMDIEGGQGDKAVPTTSDLEDDGRSVLLSMELFWVWTGKGQPTSIFGKEVGPGGISEAEKVWNVLSALGNIALASSFATVIYDIMVRTHKAKYTKKTQTIHSFKFGYICVHCLGHIKVISTIMQTDNVIRVVTMTILLMLCGDLGEAAFGDNTQKNILISFGFYQPFWLVVLGNVFIIIYMVGAYQVRQNFLCLTP</sequence>
<reference evidence="16 17" key="1">
    <citation type="submission" date="2024-08" db="EMBL/GenBank/DDBJ databases">
        <title>Insights into the chromosomal genome structure of Flemingia macrophylla.</title>
        <authorList>
            <person name="Ding Y."/>
            <person name="Zhao Y."/>
            <person name="Bi W."/>
            <person name="Wu M."/>
            <person name="Zhao G."/>
            <person name="Gong Y."/>
            <person name="Li W."/>
            <person name="Zhang P."/>
        </authorList>
    </citation>
    <scope>NUCLEOTIDE SEQUENCE [LARGE SCALE GENOMIC DNA]</scope>
    <source>
        <strain evidence="16">DYQJB</strain>
        <tissue evidence="16">Leaf</tissue>
    </source>
</reference>
<evidence type="ECO:0000256" key="3">
    <source>
        <dbReference type="ARBA" id="ARBA00005590"/>
    </source>
</evidence>
<keyword evidence="17" id="KW-1185">Reference proteome</keyword>
<name>A0ABD1MWG2_9FABA</name>
<accession>A0ABD1MWG2</accession>
<dbReference type="GO" id="GO:0015293">
    <property type="term" value="F:symporter activity"/>
    <property type="evidence" value="ECO:0007669"/>
    <property type="project" value="UniProtKB-KW"/>
</dbReference>
<keyword evidence="7" id="KW-0769">Symport</keyword>
<evidence type="ECO:0000256" key="4">
    <source>
        <dbReference type="ARBA" id="ARBA00022448"/>
    </source>
</evidence>
<dbReference type="Proteomes" id="UP001603857">
    <property type="component" value="Unassembled WGS sequence"/>
</dbReference>
<evidence type="ECO:0000256" key="12">
    <source>
        <dbReference type="ARBA" id="ARBA00045588"/>
    </source>
</evidence>
<evidence type="ECO:0000256" key="2">
    <source>
        <dbReference type="ARBA" id="ARBA00004236"/>
    </source>
</evidence>
<dbReference type="AlphaFoldDB" id="A0ABD1MWG2"/>
<organism evidence="16 17">
    <name type="scientific">Flemingia macrophylla</name>
    <dbReference type="NCBI Taxonomy" id="520843"/>
    <lineage>
        <taxon>Eukaryota</taxon>
        <taxon>Viridiplantae</taxon>
        <taxon>Streptophyta</taxon>
        <taxon>Embryophyta</taxon>
        <taxon>Tracheophyta</taxon>
        <taxon>Spermatophyta</taxon>
        <taxon>Magnoliopsida</taxon>
        <taxon>eudicotyledons</taxon>
        <taxon>Gunneridae</taxon>
        <taxon>Pentapetalae</taxon>
        <taxon>rosids</taxon>
        <taxon>fabids</taxon>
        <taxon>Fabales</taxon>
        <taxon>Fabaceae</taxon>
        <taxon>Papilionoideae</taxon>
        <taxon>50 kb inversion clade</taxon>
        <taxon>NPAAA clade</taxon>
        <taxon>indigoferoid/millettioid clade</taxon>
        <taxon>Phaseoleae</taxon>
        <taxon>Flemingia</taxon>
    </lineage>
</organism>
<dbReference type="GO" id="GO:0005886">
    <property type="term" value="C:plasma membrane"/>
    <property type="evidence" value="ECO:0007669"/>
    <property type="project" value="UniProtKB-SubCell"/>
</dbReference>
<comment type="function">
    <text evidence="12">Carrier protein involved in proton-driven auxin influx. Mediates the formation of auxin gradient from developing leaves (site of auxin biosynthesis) to tips by contributing to the loading of auxin in vascular tissues and facilitating acropetal (base to tip) auxin transport within inner tissues of the root apex, and basipetal (tip to base) auxin transport within outer tissues of the root apex. May be involved in lateral roots and nodules formation.</text>
</comment>
<evidence type="ECO:0000256" key="9">
    <source>
        <dbReference type="ARBA" id="ARBA00022989"/>
    </source>
</evidence>
<dbReference type="EMBL" id="JBGMDY010000003">
    <property type="protein sequence ID" value="KAL2340170.1"/>
    <property type="molecule type" value="Genomic_DNA"/>
</dbReference>
<evidence type="ECO:0000313" key="17">
    <source>
        <dbReference type="Proteomes" id="UP001603857"/>
    </source>
</evidence>